<protein>
    <submittedName>
        <fullName evidence="4">Uncharacterized protein</fullName>
    </submittedName>
</protein>
<dbReference type="Gene3D" id="2.130.10.10">
    <property type="entry name" value="YVTN repeat-like/Quinoprotein amine dehydrogenase"/>
    <property type="match status" value="2"/>
</dbReference>
<dbReference type="InterPro" id="IPR015943">
    <property type="entry name" value="WD40/YVTN_repeat-like_dom_sf"/>
</dbReference>
<accession>A0A402B4J2</accession>
<dbReference type="InterPro" id="IPR050349">
    <property type="entry name" value="WD_LIS1/nudF_dynein_reg"/>
</dbReference>
<comment type="caution">
    <text evidence="4">The sequence shown here is derived from an EMBL/GenBank/DDBJ whole genome shotgun (WGS) entry which is preliminary data.</text>
</comment>
<reference evidence="5" key="1">
    <citation type="submission" date="2018-12" db="EMBL/GenBank/DDBJ databases">
        <title>Tengunoibacter tsumagoiensis gen. nov., sp. nov., Dictyobacter kobayashii sp. nov., D. alpinus sp. nov., and D. joshuensis sp. nov. and description of Dictyobacteraceae fam. nov. within the order Ktedonobacterales isolated from Tengu-no-mugimeshi.</title>
        <authorList>
            <person name="Wang C.M."/>
            <person name="Zheng Y."/>
            <person name="Sakai Y."/>
            <person name="Toyoda A."/>
            <person name="Minakuchi Y."/>
            <person name="Abe K."/>
            <person name="Yokota A."/>
            <person name="Yabe S."/>
        </authorList>
    </citation>
    <scope>NUCLEOTIDE SEQUENCE [LARGE SCALE GENOMIC DNA]</scope>
    <source>
        <strain evidence="5">Uno16</strain>
    </source>
</reference>
<dbReference type="AlphaFoldDB" id="A0A402B4J2"/>
<dbReference type="EMBL" id="BIFT01000001">
    <property type="protein sequence ID" value="GCE26273.1"/>
    <property type="molecule type" value="Genomic_DNA"/>
</dbReference>
<dbReference type="CDD" id="cd00200">
    <property type="entry name" value="WD40"/>
    <property type="match status" value="1"/>
</dbReference>
<dbReference type="PROSITE" id="PS50294">
    <property type="entry name" value="WD_REPEATS_REGION"/>
    <property type="match status" value="1"/>
</dbReference>
<dbReference type="SMART" id="SM00320">
    <property type="entry name" value="WD40"/>
    <property type="match status" value="5"/>
</dbReference>
<dbReference type="RefSeq" id="WP_161982035.1">
    <property type="nucleotide sequence ID" value="NZ_BIFT01000001.1"/>
</dbReference>
<proteinExistence type="predicted"/>
<dbReference type="Proteomes" id="UP000287171">
    <property type="component" value="Unassembled WGS sequence"/>
</dbReference>
<dbReference type="InterPro" id="IPR001680">
    <property type="entry name" value="WD40_rpt"/>
</dbReference>
<keyword evidence="1 3" id="KW-0853">WD repeat</keyword>
<evidence type="ECO:0000313" key="5">
    <source>
        <dbReference type="Proteomes" id="UP000287171"/>
    </source>
</evidence>
<gene>
    <name evidence="4" type="ORF">KDA_17570</name>
</gene>
<dbReference type="PROSITE" id="PS50082">
    <property type="entry name" value="WD_REPEATS_2"/>
    <property type="match status" value="3"/>
</dbReference>
<keyword evidence="5" id="KW-1185">Reference proteome</keyword>
<sequence>MNVLPTEPYMAHLRAASFELECGLLLQDQYYSSLVALVYADQEPSFHLSIACTLPGYAIQLWELKGQQKPEACLRYQEHTDEITALAWSKDHRYVASASEDRKILIWDALSGETRLAYTEQAVVRALAWSPDNHFLVAGDENNSISVLHTAQASVRAIDTRQLDGSYGIDALVWSPHGDKFASVGDDNVVSIWDAETGMILLRYTGHGDQWVLNLAWSPDGQWIASGADDIHLWHVETGACQFVYTKHDTAQFWIDQIAWSPDSKLIASSTTNNVLHIWNPQREDPLYVCNHPYQAGQLEGLIANALAWSIDLSQPASAAKHLAFASCNRVVSLIDISEEERE</sequence>
<evidence type="ECO:0000313" key="4">
    <source>
        <dbReference type="EMBL" id="GCE26273.1"/>
    </source>
</evidence>
<feature type="repeat" description="WD" evidence="3">
    <location>
        <begin position="76"/>
        <end position="117"/>
    </location>
</feature>
<evidence type="ECO:0000256" key="1">
    <source>
        <dbReference type="ARBA" id="ARBA00022574"/>
    </source>
</evidence>
<feature type="repeat" description="WD" evidence="3">
    <location>
        <begin position="169"/>
        <end position="203"/>
    </location>
</feature>
<evidence type="ECO:0000256" key="3">
    <source>
        <dbReference type="PROSITE-ProRule" id="PRU00221"/>
    </source>
</evidence>
<evidence type="ECO:0000256" key="2">
    <source>
        <dbReference type="ARBA" id="ARBA00022737"/>
    </source>
</evidence>
<keyword evidence="2" id="KW-0677">Repeat</keyword>
<organism evidence="4 5">
    <name type="scientific">Dictyobacter alpinus</name>
    <dbReference type="NCBI Taxonomy" id="2014873"/>
    <lineage>
        <taxon>Bacteria</taxon>
        <taxon>Bacillati</taxon>
        <taxon>Chloroflexota</taxon>
        <taxon>Ktedonobacteria</taxon>
        <taxon>Ktedonobacterales</taxon>
        <taxon>Dictyobacteraceae</taxon>
        <taxon>Dictyobacter</taxon>
    </lineage>
</organism>
<dbReference type="SUPFAM" id="SSF50978">
    <property type="entry name" value="WD40 repeat-like"/>
    <property type="match status" value="1"/>
</dbReference>
<dbReference type="Pfam" id="PF00400">
    <property type="entry name" value="WD40"/>
    <property type="match status" value="5"/>
</dbReference>
<dbReference type="InterPro" id="IPR036322">
    <property type="entry name" value="WD40_repeat_dom_sf"/>
</dbReference>
<feature type="repeat" description="WD" evidence="3">
    <location>
        <begin position="255"/>
        <end position="289"/>
    </location>
</feature>
<name>A0A402B4J2_9CHLR</name>
<dbReference type="PANTHER" id="PTHR44129">
    <property type="entry name" value="WD REPEAT-CONTAINING PROTEIN POP1"/>
    <property type="match status" value="1"/>
</dbReference>